<evidence type="ECO:0000256" key="1">
    <source>
        <dbReference type="SAM" id="SignalP"/>
    </source>
</evidence>
<keyword evidence="4" id="KW-1185">Reference proteome</keyword>
<feature type="signal peptide" evidence="1">
    <location>
        <begin position="1"/>
        <end position="28"/>
    </location>
</feature>
<gene>
    <name evidence="3" type="ORF">J2S66_003592</name>
</gene>
<protein>
    <submittedName>
        <fullName evidence="3">Lysophospholipase L1-like esterase</fullName>
    </submittedName>
</protein>
<dbReference type="InterPro" id="IPR013830">
    <property type="entry name" value="SGNH_hydro"/>
</dbReference>
<dbReference type="Gene3D" id="3.40.50.1110">
    <property type="entry name" value="SGNH hydrolase"/>
    <property type="match status" value="1"/>
</dbReference>
<dbReference type="EMBL" id="JAVDSG010000001">
    <property type="protein sequence ID" value="MDR6595208.1"/>
    <property type="molecule type" value="Genomic_DNA"/>
</dbReference>
<feature type="chain" id="PRO_5045371037" evidence="1">
    <location>
        <begin position="29"/>
        <end position="260"/>
    </location>
</feature>
<dbReference type="PANTHER" id="PTHR37981">
    <property type="entry name" value="LIPASE 2"/>
    <property type="match status" value="1"/>
</dbReference>
<dbReference type="Proteomes" id="UP001268819">
    <property type="component" value="Unassembled WGS sequence"/>
</dbReference>
<dbReference type="SUPFAM" id="SSF52266">
    <property type="entry name" value="SGNH hydrolase"/>
    <property type="match status" value="1"/>
</dbReference>
<comment type="caution">
    <text evidence="3">The sequence shown here is derived from an EMBL/GenBank/DDBJ whole genome shotgun (WGS) entry which is preliminary data.</text>
</comment>
<sequence>MRKRLLRVVCAVLPAALAVVLTTPAAHAAAPVDYVALGDSYSSGTGAPPYTGGTCFRSPRGYAQLWANTHEVSSFKYAACGGATTDSMTGQFDSLDAGTDLVSITIGGNDIGFASTMITCVTGSDSSCLGAVDKGVQQARTALPAKLDRTYATIRSRAPDATVVVLGYPRLVEPAGTCLNATKRTALNNGADVLHEVIAARAAAAGVRYVDARAHFAGHGACGRSPWINSFSLLRLVESFHPNAAGYAQGYLPLLDSAVG</sequence>
<feature type="domain" description="SGNH hydrolase-type esterase" evidence="2">
    <location>
        <begin position="36"/>
        <end position="248"/>
    </location>
</feature>
<proteinExistence type="predicted"/>
<evidence type="ECO:0000259" key="2">
    <source>
        <dbReference type="Pfam" id="PF13472"/>
    </source>
</evidence>
<keyword evidence="1" id="KW-0732">Signal</keyword>
<reference evidence="3 4" key="1">
    <citation type="submission" date="2023-07" db="EMBL/GenBank/DDBJ databases">
        <title>Sequencing the genomes of 1000 actinobacteria strains.</title>
        <authorList>
            <person name="Klenk H.-P."/>
        </authorList>
    </citation>
    <scope>NUCLEOTIDE SEQUENCE [LARGE SCALE GENOMIC DNA]</scope>
    <source>
        <strain evidence="3 4">DSM 43749</strain>
    </source>
</reference>
<organism evidence="3 4">
    <name type="scientific">Saccharothrix longispora</name>
    <dbReference type="NCBI Taxonomy" id="33920"/>
    <lineage>
        <taxon>Bacteria</taxon>
        <taxon>Bacillati</taxon>
        <taxon>Actinomycetota</taxon>
        <taxon>Actinomycetes</taxon>
        <taxon>Pseudonocardiales</taxon>
        <taxon>Pseudonocardiaceae</taxon>
        <taxon>Saccharothrix</taxon>
    </lineage>
</organism>
<evidence type="ECO:0000313" key="3">
    <source>
        <dbReference type="EMBL" id="MDR6595208.1"/>
    </source>
</evidence>
<dbReference type="InterPro" id="IPR037460">
    <property type="entry name" value="SEST-like"/>
</dbReference>
<evidence type="ECO:0000313" key="4">
    <source>
        <dbReference type="Proteomes" id="UP001268819"/>
    </source>
</evidence>
<dbReference type="InterPro" id="IPR036514">
    <property type="entry name" value="SGNH_hydro_sf"/>
</dbReference>
<dbReference type="PANTHER" id="PTHR37981:SF1">
    <property type="entry name" value="SGNH HYDROLASE-TYPE ESTERASE DOMAIN-CONTAINING PROTEIN"/>
    <property type="match status" value="1"/>
</dbReference>
<dbReference type="RefSeq" id="WP_310308256.1">
    <property type="nucleotide sequence ID" value="NZ_BAAAXB010000001.1"/>
</dbReference>
<dbReference type="CDD" id="cd01823">
    <property type="entry name" value="SEST_like"/>
    <property type="match status" value="1"/>
</dbReference>
<name>A0ABU1PX31_9PSEU</name>
<dbReference type="Pfam" id="PF13472">
    <property type="entry name" value="Lipase_GDSL_2"/>
    <property type="match status" value="1"/>
</dbReference>
<accession>A0ABU1PX31</accession>